<keyword evidence="3" id="KW-1185">Reference proteome</keyword>
<organism evidence="2 3">
    <name type="scientific">Candidatus Kirkpatrickella diaphorinae</name>
    <dbReference type="NCBI Taxonomy" id="2984322"/>
    <lineage>
        <taxon>Bacteria</taxon>
        <taxon>Pseudomonadati</taxon>
        <taxon>Pseudomonadota</taxon>
        <taxon>Alphaproteobacteria</taxon>
        <taxon>Acetobacterales</taxon>
        <taxon>Acetobacteraceae</taxon>
        <taxon>Candidatus Kirkpatrickella</taxon>
    </lineage>
</organism>
<dbReference type="EMBL" id="CP107052">
    <property type="protein sequence ID" value="UYH50671.1"/>
    <property type="molecule type" value="Genomic_DNA"/>
</dbReference>
<keyword evidence="1" id="KW-0472">Membrane</keyword>
<keyword evidence="1" id="KW-0812">Transmembrane</keyword>
<gene>
    <name evidence="2" type="ORF">N5W20_05990</name>
</gene>
<accession>A0ABY6GJ03</accession>
<name>A0ABY6GJ03_9PROT</name>
<keyword evidence="1" id="KW-1133">Transmembrane helix</keyword>
<evidence type="ECO:0000313" key="2">
    <source>
        <dbReference type="EMBL" id="UYH50671.1"/>
    </source>
</evidence>
<evidence type="ECO:0000256" key="1">
    <source>
        <dbReference type="SAM" id="Phobius"/>
    </source>
</evidence>
<dbReference type="Proteomes" id="UP001163831">
    <property type="component" value="Chromosome"/>
</dbReference>
<reference evidence="2" key="1">
    <citation type="submission" date="2022-10" db="EMBL/GenBank/DDBJ databases">
        <title>Candidatus Kirkpatrella diaphorinas gen. nov., sp. nov., an uncultured endosymbiont identified in a population of Diaphorina citri from Hawaii.</title>
        <authorList>
            <person name="Henry E.M."/>
            <person name="Carlson C.R."/>
            <person name="Kuo Y.-W."/>
        </authorList>
    </citation>
    <scope>NUCLEOTIDE SEQUENCE</scope>
    <source>
        <strain evidence="2">CADCRV1</strain>
    </source>
</reference>
<protein>
    <submittedName>
        <fullName evidence="2">Uncharacterized protein</fullName>
    </submittedName>
</protein>
<evidence type="ECO:0000313" key="3">
    <source>
        <dbReference type="Proteomes" id="UP001163831"/>
    </source>
</evidence>
<feature type="transmembrane region" description="Helical" evidence="1">
    <location>
        <begin position="20"/>
        <end position="43"/>
    </location>
</feature>
<proteinExistence type="predicted"/>
<sequence length="109" mass="11701">MSLTEKDRLRIALKREDKRLVIMPLGILAGKPGAFLTISSAGFTQNILLGKEAQQIILPIDRYGEIKISILQDEGPTGLTLGVGTIYGVSPIAPLFARGDTALLTVIVQ</sequence>
<dbReference type="RefSeq" id="WP_319806257.1">
    <property type="nucleotide sequence ID" value="NZ_CP107052.1"/>
</dbReference>